<evidence type="ECO:0000313" key="3">
    <source>
        <dbReference type="EMBL" id="CEO44614.1"/>
    </source>
</evidence>
<proteinExistence type="predicted"/>
<evidence type="ECO:0000256" key="1">
    <source>
        <dbReference type="SAM" id="SignalP"/>
    </source>
</evidence>
<feature type="chain" id="PRO_5044541078" description="DUF7707 domain-containing protein" evidence="1">
    <location>
        <begin position="21"/>
        <end position="188"/>
    </location>
</feature>
<protein>
    <recommendedName>
        <fullName evidence="2">DUF7707 domain-containing protein</fullName>
    </recommendedName>
</protein>
<dbReference type="InterPro" id="IPR056124">
    <property type="entry name" value="DUF7707"/>
</dbReference>
<reference evidence="4" key="2">
    <citation type="submission" date="2020-10" db="EMBL/GenBank/DDBJ databases">
        <title>High-Quality Genome Resource of Clonostachys rosea strain S41 by Oxford Nanopore Long-Read Sequencing.</title>
        <authorList>
            <person name="Wang H."/>
        </authorList>
    </citation>
    <scope>NUCLEOTIDE SEQUENCE</scope>
    <source>
        <strain evidence="4">S41</strain>
    </source>
</reference>
<feature type="domain" description="DUF7707" evidence="2">
    <location>
        <begin position="23"/>
        <end position="124"/>
    </location>
</feature>
<organism evidence="3">
    <name type="scientific">Bionectria ochroleuca</name>
    <name type="common">Gliocladium roseum</name>
    <dbReference type="NCBI Taxonomy" id="29856"/>
    <lineage>
        <taxon>Eukaryota</taxon>
        <taxon>Fungi</taxon>
        <taxon>Dikarya</taxon>
        <taxon>Ascomycota</taxon>
        <taxon>Pezizomycotina</taxon>
        <taxon>Sordariomycetes</taxon>
        <taxon>Hypocreomycetidae</taxon>
        <taxon>Hypocreales</taxon>
        <taxon>Bionectriaceae</taxon>
        <taxon>Clonostachys</taxon>
    </lineage>
</organism>
<accession>A0A0B7JIV9</accession>
<dbReference type="PANTHER" id="PTHR38118">
    <property type="entry name" value="ANCHORED CELL WALL PROTEIN 11-RELATED"/>
    <property type="match status" value="1"/>
</dbReference>
<feature type="signal peptide" evidence="1">
    <location>
        <begin position="1"/>
        <end position="20"/>
    </location>
</feature>
<dbReference type="Pfam" id="PF24808">
    <property type="entry name" value="DUF7707"/>
    <property type="match status" value="1"/>
</dbReference>
<dbReference type="Proteomes" id="UP000616885">
    <property type="component" value="Unassembled WGS sequence"/>
</dbReference>
<evidence type="ECO:0000313" key="4">
    <source>
        <dbReference type="EMBL" id="KAF9758910.1"/>
    </source>
</evidence>
<evidence type="ECO:0000259" key="2">
    <source>
        <dbReference type="Pfam" id="PF24808"/>
    </source>
</evidence>
<dbReference type="AlphaFoldDB" id="A0A0B7JIV9"/>
<gene>
    <name evidence="3" type="ORF">BN869_000000669_1</name>
    <name evidence="4" type="ORF">IM811_000604</name>
</gene>
<sequence>MIFGTFVLALATSFAAVVKADYYIEPDSVPLATREYWCTQALTSCPFLCEQTKPGTTKVNTCDPETLQYGCLCGDNKQPNVSEYSLTIPYFVCQEWGTQCVAKCSTNTCKAACREEHPCGALDPTPANITSSTTTTASATASATTTANQIYGSPSNSKDKGAASALGLGSRYGLGVVLGSLFLGFALL</sequence>
<dbReference type="EMBL" id="JADCTT010000001">
    <property type="protein sequence ID" value="KAF9758910.1"/>
    <property type="molecule type" value="Genomic_DNA"/>
</dbReference>
<reference evidence="3" key="1">
    <citation type="submission" date="2015-01" db="EMBL/GenBank/DDBJ databases">
        <authorList>
            <person name="Durling Mikael"/>
        </authorList>
    </citation>
    <scope>NUCLEOTIDE SEQUENCE</scope>
</reference>
<dbReference type="EMBL" id="CDPU01000001">
    <property type="protein sequence ID" value="CEO44614.1"/>
    <property type="molecule type" value="Genomic_DNA"/>
</dbReference>
<name>A0A0B7JIV9_BIOOC</name>
<dbReference type="PANTHER" id="PTHR38118:SF2">
    <property type="entry name" value="CDP-ALCOHOL PHOSPHATIDYLTRANSFERASE PROTEIN"/>
    <property type="match status" value="1"/>
</dbReference>
<keyword evidence="1" id="KW-0732">Signal</keyword>